<evidence type="ECO:0000256" key="4">
    <source>
        <dbReference type="ARBA" id="ARBA00022723"/>
    </source>
</evidence>
<feature type="binding site" evidence="8">
    <location>
        <position position="312"/>
    </location>
    <ligand>
        <name>Zn(2+)</name>
        <dbReference type="ChEBI" id="CHEBI:29105"/>
        <label>2</label>
    </ligand>
</feature>
<reference evidence="9 10" key="1">
    <citation type="submission" date="2016-10" db="EMBL/GenBank/DDBJ databases">
        <authorList>
            <person name="de Groot N.N."/>
        </authorList>
    </citation>
    <scope>NUCLEOTIDE SEQUENCE [LARGE SCALE GENOMIC DNA]</scope>
    <source>
        <strain evidence="9 10">CGMCC 1.5070</strain>
    </source>
</reference>
<dbReference type="Proteomes" id="UP000199158">
    <property type="component" value="Unassembled WGS sequence"/>
</dbReference>
<protein>
    <submittedName>
        <fullName evidence="9">Endoglucanase</fullName>
    </submittedName>
</protein>
<evidence type="ECO:0000256" key="1">
    <source>
        <dbReference type="ARBA" id="ARBA00006272"/>
    </source>
</evidence>
<dbReference type="InterPro" id="IPR008007">
    <property type="entry name" value="Peptidase_M42"/>
</dbReference>
<dbReference type="STRING" id="474960.SAMN05216180_2005"/>
<feature type="binding site" evidence="8">
    <location>
        <position position="173"/>
    </location>
    <ligand>
        <name>Zn(2+)</name>
        <dbReference type="ChEBI" id="CHEBI:29105"/>
        <label>2</label>
    </ligand>
</feature>
<evidence type="ECO:0000256" key="6">
    <source>
        <dbReference type="PIRNR" id="PIRNR001123"/>
    </source>
</evidence>
<dbReference type="PIRSF" id="PIRSF001123">
    <property type="entry name" value="PepA_GA"/>
    <property type="match status" value="1"/>
</dbReference>
<comment type="cofactor">
    <cofactor evidence="8">
        <name>a divalent metal cation</name>
        <dbReference type="ChEBI" id="CHEBI:60240"/>
    </cofactor>
    <text evidence="8">Binds 2 divalent metal cations per subunit.</text>
</comment>
<dbReference type="SUPFAM" id="SSF101821">
    <property type="entry name" value="Aminopeptidase/glucanase lid domain"/>
    <property type="match status" value="1"/>
</dbReference>
<feature type="active site" description="Proton acceptor" evidence="7">
    <location>
        <position position="205"/>
    </location>
</feature>
<organism evidence="9 10">
    <name type="scientific">Hydrogenoanaerobacterium saccharovorans</name>
    <dbReference type="NCBI Taxonomy" id="474960"/>
    <lineage>
        <taxon>Bacteria</taxon>
        <taxon>Bacillati</taxon>
        <taxon>Bacillota</taxon>
        <taxon>Clostridia</taxon>
        <taxon>Eubacteriales</taxon>
        <taxon>Oscillospiraceae</taxon>
        <taxon>Hydrogenoanaerobacterium</taxon>
    </lineage>
</organism>
<feature type="binding site" evidence="8">
    <location>
        <position position="64"/>
    </location>
    <ligand>
        <name>Zn(2+)</name>
        <dbReference type="ChEBI" id="CHEBI:29105"/>
        <label>1</label>
    </ligand>
</feature>
<dbReference type="AlphaFoldDB" id="A0A1H8BNW7"/>
<evidence type="ECO:0000313" key="9">
    <source>
        <dbReference type="EMBL" id="SEM84219.1"/>
    </source>
</evidence>
<keyword evidence="4 8" id="KW-0479">Metal-binding</keyword>
<dbReference type="Gene3D" id="2.40.30.40">
    <property type="entry name" value="Peptidase M42, domain 2"/>
    <property type="match status" value="1"/>
</dbReference>
<dbReference type="EMBL" id="FOCG01000001">
    <property type="protein sequence ID" value="SEM84219.1"/>
    <property type="molecule type" value="Genomic_DNA"/>
</dbReference>
<feature type="binding site" evidence="8">
    <location>
        <position position="206"/>
    </location>
    <ligand>
        <name>Zn(2+)</name>
        <dbReference type="ChEBI" id="CHEBI:29105"/>
        <label>2</label>
    </ligand>
</feature>
<feature type="binding site" evidence="8">
    <location>
        <position position="173"/>
    </location>
    <ligand>
        <name>Zn(2+)</name>
        <dbReference type="ChEBI" id="CHEBI:29105"/>
        <label>1</label>
    </ligand>
</feature>
<dbReference type="InterPro" id="IPR051464">
    <property type="entry name" value="Peptidase_M42_aminopept"/>
</dbReference>
<dbReference type="GO" id="GO:0046872">
    <property type="term" value="F:metal ion binding"/>
    <property type="evidence" value="ECO:0007669"/>
    <property type="project" value="UniProtKB-UniRule"/>
</dbReference>
<name>A0A1H8BNW7_9FIRM</name>
<feature type="binding site" evidence="8">
    <location>
        <position position="228"/>
    </location>
    <ligand>
        <name>Zn(2+)</name>
        <dbReference type="ChEBI" id="CHEBI:29105"/>
        <label>1</label>
    </ligand>
</feature>
<dbReference type="SUPFAM" id="SSF53187">
    <property type="entry name" value="Zn-dependent exopeptidases"/>
    <property type="match status" value="1"/>
</dbReference>
<evidence type="ECO:0000256" key="8">
    <source>
        <dbReference type="PIRSR" id="PIRSR001123-2"/>
    </source>
</evidence>
<dbReference type="InterPro" id="IPR023367">
    <property type="entry name" value="Peptidase_M42_dom2"/>
</dbReference>
<dbReference type="GO" id="GO:0006508">
    <property type="term" value="P:proteolysis"/>
    <property type="evidence" value="ECO:0007669"/>
    <property type="project" value="UniProtKB-KW"/>
</dbReference>
<evidence type="ECO:0000256" key="2">
    <source>
        <dbReference type="ARBA" id="ARBA00022438"/>
    </source>
</evidence>
<keyword evidence="2" id="KW-0031">Aminopeptidase</keyword>
<dbReference type="PANTHER" id="PTHR32481">
    <property type="entry name" value="AMINOPEPTIDASE"/>
    <property type="match status" value="1"/>
</dbReference>
<keyword evidence="10" id="KW-1185">Reference proteome</keyword>
<dbReference type="Gene3D" id="3.40.630.10">
    <property type="entry name" value="Zn peptidases"/>
    <property type="match status" value="1"/>
</dbReference>
<dbReference type="Pfam" id="PF05343">
    <property type="entry name" value="Peptidase_M42"/>
    <property type="match status" value="1"/>
</dbReference>
<dbReference type="RefSeq" id="WP_170162797.1">
    <property type="nucleotide sequence ID" value="NZ_RKRD01000001.1"/>
</dbReference>
<dbReference type="PANTHER" id="PTHR32481:SF6">
    <property type="entry name" value="ENDOGLUCANASE"/>
    <property type="match status" value="1"/>
</dbReference>
<evidence type="ECO:0000256" key="7">
    <source>
        <dbReference type="PIRSR" id="PIRSR001123-1"/>
    </source>
</evidence>
<accession>A0A1H8BNW7</accession>
<evidence type="ECO:0000313" key="10">
    <source>
        <dbReference type="Proteomes" id="UP000199158"/>
    </source>
</evidence>
<evidence type="ECO:0000256" key="5">
    <source>
        <dbReference type="ARBA" id="ARBA00022801"/>
    </source>
</evidence>
<dbReference type="GO" id="GO:0004177">
    <property type="term" value="F:aminopeptidase activity"/>
    <property type="evidence" value="ECO:0007669"/>
    <property type="project" value="UniProtKB-UniRule"/>
</dbReference>
<keyword evidence="5" id="KW-0378">Hydrolase</keyword>
<keyword evidence="3" id="KW-0645">Protease</keyword>
<proteinExistence type="inferred from homology"/>
<gene>
    <name evidence="9" type="ORF">SAMN05216180_2005</name>
</gene>
<sequence>MDTKELTLRLAAAVGVSGTEQNVTAMAAEILAPYGTVRTDNLGNLICSVRKAKEGARHYMLDAHIDEIGMIVTYIDTDGFLKVSNVGGIDRRLLLASEVIVYGKQPLTGIICSTPPHLQGEGEKKNPKIDDIYIDIGMNREQAQAAVSLGDRVTIKARSREMLGDLITSKALDDRAGCAAVIRAVQLLADTNLDCGITLTLTTQEETGAAGAKTAAFAVAPTHCITVDVSFAYTPDSPRYKCGDLCKGPMIGIAPILSKYMSDRLVEVAKKREIPYQTEVMGGGTGTNADSIASSGAGVATGLLSIPQQYMHTPVEKVSVGDIENTAKMIAEFIKAEEAHK</sequence>
<evidence type="ECO:0000256" key="3">
    <source>
        <dbReference type="ARBA" id="ARBA00022670"/>
    </source>
</evidence>
<comment type="similarity">
    <text evidence="1 6">Belongs to the peptidase M42 family.</text>
</comment>